<dbReference type="InterPro" id="IPR011701">
    <property type="entry name" value="MFS"/>
</dbReference>
<dbReference type="InterPro" id="IPR036259">
    <property type="entry name" value="MFS_trans_sf"/>
</dbReference>
<evidence type="ECO:0000256" key="6">
    <source>
        <dbReference type="SAM" id="MobiDB-lite"/>
    </source>
</evidence>
<feature type="region of interest" description="Disordered" evidence="6">
    <location>
        <begin position="204"/>
        <end position="227"/>
    </location>
</feature>
<keyword evidence="2" id="KW-0813">Transport</keyword>
<evidence type="ECO:0000256" key="5">
    <source>
        <dbReference type="ARBA" id="ARBA00023136"/>
    </source>
</evidence>
<feature type="transmembrane region" description="Helical" evidence="7">
    <location>
        <begin position="253"/>
        <end position="275"/>
    </location>
</feature>
<keyword evidence="10" id="KW-1185">Reference proteome</keyword>
<sequence>MESRFSGLTHLFMTVFLYTFGTVMVAPAITDVTMEALCPGQDECSLAIYLTGFQQAIVGLGTILMMPLIGNLSDKYGRKALLTIPMTLGILPLVVLAYSRERNFFYVYYSLRVATGIISDGSVMCLALAYVADNVPDHHRATAFGILSGIGSAAFVCGTLSARFLSASATFQVSAGAAMFAVVYMRAMLPESVINEDECLIPPSSKKSGAEAKVVDDDEEEESEKMEGNLFRSMPSFEDIMSLLKTSTTFSQAVVVGFFSNLGEVGLLASLMVYAPHLWNIF</sequence>
<evidence type="ECO:0000313" key="10">
    <source>
        <dbReference type="Proteomes" id="UP000594263"/>
    </source>
</evidence>
<feature type="transmembrane region" description="Helical" evidence="7">
    <location>
        <begin position="7"/>
        <end position="26"/>
    </location>
</feature>
<proteinExistence type="predicted"/>
<feature type="transmembrane region" description="Helical" evidence="7">
    <location>
        <begin position="46"/>
        <end position="68"/>
    </location>
</feature>
<dbReference type="PANTHER" id="PTHR23504">
    <property type="entry name" value="MAJOR FACILITATOR SUPERFAMILY DOMAIN-CONTAINING PROTEIN 10"/>
    <property type="match status" value="1"/>
</dbReference>
<dbReference type="Gene3D" id="1.20.1250.20">
    <property type="entry name" value="MFS general substrate transporter like domains"/>
    <property type="match status" value="1"/>
</dbReference>
<dbReference type="Gramene" id="Kaladp0068s0352.1.v1.1">
    <property type="protein sequence ID" value="Kaladp0068s0352.1.v1.1"/>
    <property type="gene ID" value="Kaladp0068s0352.v1.1"/>
</dbReference>
<dbReference type="Pfam" id="PF07690">
    <property type="entry name" value="MFS_1"/>
    <property type="match status" value="1"/>
</dbReference>
<keyword evidence="3 7" id="KW-0812">Transmembrane</keyword>
<dbReference type="PROSITE" id="PS50850">
    <property type="entry name" value="MFS"/>
    <property type="match status" value="1"/>
</dbReference>
<evidence type="ECO:0000313" key="9">
    <source>
        <dbReference type="EnsemblPlants" id="Kaladp0068s0352.1.v1.1"/>
    </source>
</evidence>
<dbReference type="AlphaFoldDB" id="A0A7N0UI15"/>
<dbReference type="PANTHER" id="PTHR23504:SF1">
    <property type="entry name" value="GH21943P-RELATED"/>
    <property type="match status" value="1"/>
</dbReference>
<feature type="transmembrane region" description="Helical" evidence="7">
    <location>
        <begin position="105"/>
        <end position="131"/>
    </location>
</feature>
<dbReference type="OMA" id="DECLIPP"/>
<evidence type="ECO:0000256" key="2">
    <source>
        <dbReference type="ARBA" id="ARBA00022448"/>
    </source>
</evidence>
<accession>A0A7N0UI15</accession>
<evidence type="ECO:0000259" key="8">
    <source>
        <dbReference type="PROSITE" id="PS50850"/>
    </source>
</evidence>
<dbReference type="SUPFAM" id="SSF103473">
    <property type="entry name" value="MFS general substrate transporter"/>
    <property type="match status" value="1"/>
</dbReference>
<name>A0A7N0UI15_KALFE</name>
<comment type="subcellular location">
    <subcellularLocation>
        <location evidence="1">Membrane</location>
        <topology evidence="1">Multi-pass membrane protein</topology>
    </subcellularLocation>
</comment>
<keyword evidence="4 7" id="KW-1133">Transmembrane helix</keyword>
<dbReference type="EnsemblPlants" id="Kaladp0068s0352.1.v1.1">
    <property type="protein sequence ID" value="Kaladp0068s0352.1.v1.1"/>
    <property type="gene ID" value="Kaladp0068s0352.v1.1"/>
</dbReference>
<dbReference type="Proteomes" id="UP000594263">
    <property type="component" value="Unplaced"/>
</dbReference>
<keyword evidence="5 7" id="KW-0472">Membrane</keyword>
<protein>
    <recommendedName>
        <fullName evidence="8">Major facilitator superfamily (MFS) profile domain-containing protein</fullName>
    </recommendedName>
</protein>
<feature type="transmembrane region" description="Helical" evidence="7">
    <location>
        <begin position="80"/>
        <end position="99"/>
    </location>
</feature>
<feature type="transmembrane region" description="Helical" evidence="7">
    <location>
        <begin position="143"/>
        <end position="165"/>
    </location>
</feature>
<dbReference type="InterPro" id="IPR020846">
    <property type="entry name" value="MFS_dom"/>
</dbReference>
<dbReference type="GO" id="GO:0022857">
    <property type="term" value="F:transmembrane transporter activity"/>
    <property type="evidence" value="ECO:0007669"/>
    <property type="project" value="InterPro"/>
</dbReference>
<evidence type="ECO:0000256" key="4">
    <source>
        <dbReference type="ARBA" id="ARBA00022989"/>
    </source>
</evidence>
<feature type="domain" description="Major facilitator superfamily (MFS) profile" evidence="8">
    <location>
        <begin position="7"/>
        <end position="282"/>
    </location>
</feature>
<reference evidence="9" key="1">
    <citation type="submission" date="2021-01" db="UniProtKB">
        <authorList>
            <consortium name="EnsemblPlants"/>
        </authorList>
    </citation>
    <scope>IDENTIFICATION</scope>
</reference>
<evidence type="ECO:0000256" key="7">
    <source>
        <dbReference type="SAM" id="Phobius"/>
    </source>
</evidence>
<evidence type="ECO:0000256" key="1">
    <source>
        <dbReference type="ARBA" id="ARBA00004141"/>
    </source>
</evidence>
<organism evidence="9 10">
    <name type="scientific">Kalanchoe fedtschenkoi</name>
    <name type="common">Lavender scallops</name>
    <name type="synonym">South American air plant</name>
    <dbReference type="NCBI Taxonomy" id="63787"/>
    <lineage>
        <taxon>Eukaryota</taxon>
        <taxon>Viridiplantae</taxon>
        <taxon>Streptophyta</taxon>
        <taxon>Embryophyta</taxon>
        <taxon>Tracheophyta</taxon>
        <taxon>Spermatophyta</taxon>
        <taxon>Magnoliopsida</taxon>
        <taxon>eudicotyledons</taxon>
        <taxon>Gunneridae</taxon>
        <taxon>Pentapetalae</taxon>
        <taxon>Saxifragales</taxon>
        <taxon>Crassulaceae</taxon>
        <taxon>Kalanchoe</taxon>
    </lineage>
</organism>
<evidence type="ECO:0000256" key="3">
    <source>
        <dbReference type="ARBA" id="ARBA00022692"/>
    </source>
</evidence>
<dbReference type="GO" id="GO:0016020">
    <property type="term" value="C:membrane"/>
    <property type="evidence" value="ECO:0007669"/>
    <property type="project" value="UniProtKB-SubCell"/>
</dbReference>